<evidence type="ECO:0000313" key="1">
    <source>
        <dbReference type="EMBL" id="OWK02237.1"/>
    </source>
</evidence>
<keyword evidence="2" id="KW-1185">Reference proteome</keyword>
<dbReference type="AlphaFoldDB" id="A0A212C8A7"/>
<evidence type="ECO:0000313" key="2">
    <source>
        <dbReference type="Proteomes" id="UP000242450"/>
    </source>
</evidence>
<reference evidence="1 2" key="1">
    <citation type="journal article" date="2018" name="Mol. Genet. Genomics">
        <title>The red deer Cervus elaphus genome CerEla1.0: sequencing, annotating, genes, and chromosomes.</title>
        <authorList>
            <person name="Bana N.A."/>
            <person name="Nyiri A."/>
            <person name="Nagy J."/>
            <person name="Frank K."/>
            <person name="Nagy T."/>
            <person name="Steger V."/>
            <person name="Schiller M."/>
            <person name="Lakatos P."/>
            <person name="Sugar L."/>
            <person name="Horn P."/>
            <person name="Barta E."/>
            <person name="Orosz L."/>
        </authorList>
    </citation>
    <scope>NUCLEOTIDE SEQUENCE [LARGE SCALE GENOMIC DNA]</scope>
    <source>
        <strain evidence="1">Hungarian</strain>
    </source>
</reference>
<gene>
    <name evidence="1" type="ORF">Celaphus_00018087</name>
</gene>
<proteinExistence type="predicted"/>
<accession>A0A212C8A7</accession>
<sequence length="79" mass="8701">MTQDFIIASQHHSRFAYQIHTVWISGNLSSGKSRHLLDKSCEGSPGPCCHEESESQEGGINHLFEERPKISVSGKGHPA</sequence>
<dbReference type="EMBL" id="MKHE01000025">
    <property type="protein sequence ID" value="OWK02237.1"/>
    <property type="molecule type" value="Genomic_DNA"/>
</dbReference>
<dbReference type="Proteomes" id="UP000242450">
    <property type="component" value="Chromosome 25"/>
</dbReference>
<protein>
    <submittedName>
        <fullName evidence="1">Uncharacterized protein</fullName>
    </submittedName>
</protein>
<comment type="caution">
    <text evidence="1">The sequence shown here is derived from an EMBL/GenBank/DDBJ whole genome shotgun (WGS) entry which is preliminary data.</text>
</comment>
<name>A0A212C8A7_CEREH</name>
<organism evidence="1 2">
    <name type="scientific">Cervus elaphus hippelaphus</name>
    <name type="common">European red deer</name>
    <dbReference type="NCBI Taxonomy" id="46360"/>
    <lineage>
        <taxon>Eukaryota</taxon>
        <taxon>Metazoa</taxon>
        <taxon>Chordata</taxon>
        <taxon>Craniata</taxon>
        <taxon>Vertebrata</taxon>
        <taxon>Euteleostomi</taxon>
        <taxon>Mammalia</taxon>
        <taxon>Eutheria</taxon>
        <taxon>Laurasiatheria</taxon>
        <taxon>Artiodactyla</taxon>
        <taxon>Ruminantia</taxon>
        <taxon>Pecora</taxon>
        <taxon>Cervidae</taxon>
        <taxon>Cervinae</taxon>
        <taxon>Cervus</taxon>
    </lineage>
</organism>